<feature type="domain" description="AB hydrolase-1" evidence="2">
    <location>
        <begin position="38"/>
        <end position="280"/>
    </location>
</feature>
<dbReference type="InterPro" id="IPR029058">
    <property type="entry name" value="AB_hydrolase_fold"/>
</dbReference>
<dbReference type="PRINTS" id="PR00111">
    <property type="entry name" value="ABHYDROLASE"/>
</dbReference>
<dbReference type="PRINTS" id="PR00412">
    <property type="entry name" value="EPOXHYDRLASE"/>
</dbReference>
<accession>A0A511R4W6</accession>
<name>A0A511R4W6_9DEIN</name>
<dbReference type="OrthoDB" id="9805423at2"/>
<keyword evidence="1 3" id="KW-0378">Hydrolase</keyword>
<protein>
    <submittedName>
        <fullName evidence="3">Alpha/beta hydrolase</fullName>
    </submittedName>
</protein>
<proteinExistence type="predicted"/>
<dbReference type="GO" id="GO:0016787">
    <property type="term" value="F:hydrolase activity"/>
    <property type="evidence" value="ECO:0007669"/>
    <property type="project" value="UniProtKB-KW"/>
</dbReference>
<organism evidence="3 4">
    <name type="scientific">Meiothermus hypogaeus NBRC 106114</name>
    <dbReference type="NCBI Taxonomy" id="1227553"/>
    <lineage>
        <taxon>Bacteria</taxon>
        <taxon>Thermotogati</taxon>
        <taxon>Deinococcota</taxon>
        <taxon>Deinococci</taxon>
        <taxon>Thermales</taxon>
        <taxon>Thermaceae</taxon>
        <taxon>Meiothermus</taxon>
    </lineage>
</organism>
<evidence type="ECO:0000313" key="3">
    <source>
        <dbReference type="EMBL" id="GEM83932.1"/>
    </source>
</evidence>
<dbReference type="Pfam" id="PF00561">
    <property type="entry name" value="Abhydrolase_1"/>
    <property type="match status" value="1"/>
</dbReference>
<dbReference type="InterPro" id="IPR050266">
    <property type="entry name" value="AB_hydrolase_sf"/>
</dbReference>
<dbReference type="RefSeq" id="WP_119341805.1">
    <property type="nucleotide sequence ID" value="NZ_BJXL01000067.1"/>
</dbReference>
<evidence type="ECO:0000256" key="1">
    <source>
        <dbReference type="ARBA" id="ARBA00022801"/>
    </source>
</evidence>
<dbReference type="InterPro" id="IPR000073">
    <property type="entry name" value="AB_hydrolase_1"/>
</dbReference>
<dbReference type="InterPro" id="IPR000639">
    <property type="entry name" value="Epox_hydrolase-like"/>
</dbReference>
<dbReference type="Proteomes" id="UP000321197">
    <property type="component" value="Unassembled WGS sequence"/>
</dbReference>
<dbReference type="GO" id="GO:0016020">
    <property type="term" value="C:membrane"/>
    <property type="evidence" value="ECO:0007669"/>
    <property type="project" value="TreeGrafter"/>
</dbReference>
<evidence type="ECO:0000259" key="2">
    <source>
        <dbReference type="Pfam" id="PF00561"/>
    </source>
</evidence>
<dbReference type="PANTHER" id="PTHR43798">
    <property type="entry name" value="MONOACYLGLYCEROL LIPASE"/>
    <property type="match status" value="1"/>
</dbReference>
<evidence type="ECO:0000313" key="4">
    <source>
        <dbReference type="Proteomes" id="UP000321197"/>
    </source>
</evidence>
<dbReference type="AlphaFoldDB" id="A0A511R4W6"/>
<reference evidence="3 4" key="1">
    <citation type="submission" date="2019-07" db="EMBL/GenBank/DDBJ databases">
        <title>Whole genome shotgun sequence of Meiothermus hypogaeus NBRC 106114.</title>
        <authorList>
            <person name="Hosoyama A."/>
            <person name="Uohara A."/>
            <person name="Ohji S."/>
            <person name="Ichikawa N."/>
        </authorList>
    </citation>
    <scope>NUCLEOTIDE SEQUENCE [LARGE SCALE GENOMIC DNA]</scope>
    <source>
        <strain evidence="3 4">NBRC 106114</strain>
    </source>
</reference>
<dbReference type="EMBL" id="BJXL01000067">
    <property type="protein sequence ID" value="GEM83932.1"/>
    <property type="molecule type" value="Genomic_DNA"/>
</dbReference>
<sequence>MKPKFTVPDHLKPYQRKVAANGVGLHLYDSGVASSQGPTFLLIHGLGDEADSWQKVFPLLAGQGRVVALDLPGFGRSDHPKRAYTLNFFADTVAALLEHLKIPQAVLVGNSMGAAVALRVAMRRPDLAARLVLVDGPPVRSKLGKVQMMFLIPGQGEKIYNSFRASQDAAYESLRPYYGNLDALPPEDRQFLRERVWDRVWSDDQRRAYFSTFRWMALEGLLGHPRPARLGQLTTPTLIVWGERDFVIPVEAGRTLASWIPGAKLHIIPGCGHLPQQEKPLELVRLILQ</sequence>
<dbReference type="PANTHER" id="PTHR43798:SF31">
    <property type="entry name" value="AB HYDROLASE SUPERFAMILY PROTEIN YCLE"/>
    <property type="match status" value="1"/>
</dbReference>
<dbReference type="Gene3D" id="3.40.50.1820">
    <property type="entry name" value="alpha/beta hydrolase"/>
    <property type="match status" value="1"/>
</dbReference>
<comment type="caution">
    <text evidence="3">The sequence shown here is derived from an EMBL/GenBank/DDBJ whole genome shotgun (WGS) entry which is preliminary data.</text>
</comment>
<dbReference type="SUPFAM" id="SSF53474">
    <property type="entry name" value="alpha/beta-Hydrolases"/>
    <property type="match status" value="1"/>
</dbReference>
<gene>
    <name evidence="3" type="ORF">MHY01S_20980</name>
</gene>